<accession>A0A2N9J5F6</accession>
<reference evidence="2" key="1">
    <citation type="submission" date="2018-02" db="EMBL/GenBank/DDBJ databases">
        <authorList>
            <person name="Cohen D.B."/>
            <person name="Kent A.D."/>
        </authorList>
    </citation>
    <scope>NUCLEOTIDE SEQUENCE</scope>
</reference>
<proteinExistence type="predicted"/>
<evidence type="ECO:0000313" key="2">
    <source>
        <dbReference type="EMBL" id="SPD32058.1"/>
    </source>
</evidence>
<dbReference type="PANTHER" id="PTHR48434">
    <property type="entry name" value="(RAPE) HYPOTHETICAL PROTEIN"/>
    <property type="match status" value="1"/>
</dbReference>
<feature type="compositionally biased region" description="Low complexity" evidence="1">
    <location>
        <begin position="43"/>
        <end position="54"/>
    </location>
</feature>
<feature type="region of interest" description="Disordered" evidence="1">
    <location>
        <begin position="353"/>
        <end position="377"/>
    </location>
</feature>
<gene>
    <name evidence="2" type="ORF">FSB_LOCUS59940</name>
</gene>
<feature type="compositionally biased region" description="Low complexity" evidence="1">
    <location>
        <begin position="1"/>
        <end position="15"/>
    </location>
</feature>
<name>A0A2N9J5F6_FAGSY</name>
<evidence type="ECO:0000256" key="1">
    <source>
        <dbReference type="SAM" id="MobiDB-lite"/>
    </source>
</evidence>
<dbReference type="EMBL" id="OIVN01006386">
    <property type="protein sequence ID" value="SPD32058.1"/>
    <property type="molecule type" value="Genomic_DNA"/>
</dbReference>
<organism evidence="2">
    <name type="scientific">Fagus sylvatica</name>
    <name type="common">Beechnut</name>
    <dbReference type="NCBI Taxonomy" id="28930"/>
    <lineage>
        <taxon>Eukaryota</taxon>
        <taxon>Viridiplantae</taxon>
        <taxon>Streptophyta</taxon>
        <taxon>Embryophyta</taxon>
        <taxon>Tracheophyta</taxon>
        <taxon>Spermatophyta</taxon>
        <taxon>Magnoliopsida</taxon>
        <taxon>eudicotyledons</taxon>
        <taxon>Gunneridae</taxon>
        <taxon>Pentapetalae</taxon>
        <taxon>rosids</taxon>
        <taxon>fabids</taxon>
        <taxon>Fagales</taxon>
        <taxon>Fagaceae</taxon>
        <taxon>Fagus</taxon>
    </lineage>
</organism>
<dbReference type="PANTHER" id="PTHR48434:SF1">
    <property type="entry name" value="(RAPE) HYPOTHETICAL PROTEIN"/>
    <property type="match status" value="1"/>
</dbReference>
<dbReference type="AlphaFoldDB" id="A0A2N9J5F6"/>
<sequence>MAGKNSKKAATSSSKVPPNKLPDIKPELVTSSQLVKYDPHQISPVNSPNKPSSSRMVSLGKPTQSTSFAKALTSDYDPFNKKIVPATPAAPTKYRQNNKKAVSPLHLLYVEKLFHIEFIHRGIDNPLHLIGAYFPPYPTDGIQQHFCPSVPYKTLHYYQNILQQEGSIEIKSIFDKIGNKGLLFHKIEIIKFSHMRQWSNPWKTKPLKGHPEAEIIPDTLWNTTIPTKRNDPPLSTHTLKQVLLQFIKMYKCSEYNSRFPPILLFCVKYKVPWIVKWSYQIKDHTLIRNFAVKWWDNFDRDRIIKFVFDEFPEVKQVEDKPSSSILDLLKGKSPEELAEICRLAAIQCQSASASGKHSPASSEGSTTEAAKVSSQFPHSVPMPQIGTRIPCFRILKIHT</sequence>
<feature type="region of interest" description="Disordered" evidence="1">
    <location>
        <begin position="1"/>
        <end position="60"/>
    </location>
</feature>
<protein>
    <submittedName>
        <fullName evidence="2">Uncharacterized protein</fullName>
    </submittedName>
</protein>